<dbReference type="PRINTS" id="PR00446">
    <property type="entry name" value="HYDRGNUPTAKE"/>
</dbReference>
<dbReference type="InterPro" id="IPR023430">
    <property type="entry name" value="Pept_HybD-like_dom_sf"/>
</dbReference>
<keyword evidence="7" id="KW-1185">Reference proteome</keyword>
<dbReference type="GO" id="GO:0016485">
    <property type="term" value="P:protein processing"/>
    <property type="evidence" value="ECO:0007669"/>
    <property type="project" value="TreeGrafter"/>
</dbReference>
<sequence>MSRVLVAGIGNVFLADDGFGVEVARRMARSGPPEGVRVADYGIRGVHLAYELLDGRTDTLIMVDAVPVEGPPGTLAVIEVDGAAVDEAMAGLDPSDPLGPPAVDGHGMNPVAVLRTLRRLGGEIGRVLVVGCRPAVIEERMELSEPVRAVLDDAVRLVTDLARDEANREEADREDAKCEDAGRDGPGRDETGAGGANTSRERTHA</sequence>
<dbReference type="OrthoDB" id="3828930at2"/>
<organism evidence="6 7">
    <name type="scientific">Actinomadura hallensis</name>
    <dbReference type="NCBI Taxonomy" id="337895"/>
    <lineage>
        <taxon>Bacteria</taxon>
        <taxon>Bacillati</taxon>
        <taxon>Actinomycetota</taxon>
        <taxon>Actinomycetes</taxon>
        <taxon>Streptosporangiales</taxon>
        <taxon>Thermomonosporaceae</taxon>
        <taxon>Actinomadura</taxon>
    </lineage>
</organism>
<dbReference type="Pfam" id="PF01750">
    <property type="entry name" value="HycI"/>
    <property type="match status" value="1"/>
</dbReference>
<keyword evidence="2 6" id="KW-0645">Protease</keyword>
<comment type="similarity">
    <text evidence="1">Belongs to the peptidase A31 family.</text>
</comment>
<keyword evidence="3" id="KW-0064">Aspartyl protease</keyword>
<dbReference type="GO" id="GO:0008047">
    <property type="term" value="F:enzyme activator activity"/>
    <property type="evidence" value="ECO:0007669"/>
    <property type="project" value="InterPro"/>
</dbReference>
<evidence type="ECO:0000256" key="2">
    <source>
        <dbReference type="ARBA" id="ARBA00022670"/>
    </source>
</evidence>
<dbReference type="Proteomes" id="UP000316706">
    <property type="component" value="Unassembled WGS sequence"/>
</dbReference>
<comment type="caution">
    <text evidence="6">The sequence shown here is derived from an EMBL/GenBank/DDBJ whole genome shotgun (WGS) entry which is preliminary data.</text>
</comment>
<name>A0A543IB31_9ACTN</name>
<accession>A0A543IB31</accession>
<dbReference type="CDD" id="cd06068">
    <property type="entry name" value="H2MP_like-1"/>
    <property type="match status" value="1"/>
</dbReference>
<feature type="region of interest" description="Disordered" evidence="5">
    <location>
        <begin position="163"/>
        <end position="205"/>
    </location>
</feature>
<keyword evidence="4" id="KW-0378">Hydrolase</keyword>
<dbReference type="PANTHER" id="PTHR30302:SF1">
    <property type="entry name" value="HYDROGENASE 2 MATURATION PROTEASE"/>
    <property type="match status" value="1"/>
</dbReference>
<gene>
    <name evidence="6" type="ORF">FHX41_1361</name>
</gene>
<dbReference type="RefSeq" id="WP_141966753.1">
    <property type="nucleotide sequence ID" value="NZ_VFPO01000001.1"/>
</dbReference>
<dbReference type="EMBL" id="VFPO01000001">
    <property type="protein sequence ID" value="TQM67741.1"/>
    <property type="molecule type" value="Genomic_DNA"/>
</dbReference>
<evidence type="ECO:0000256" key="1">
    <source>
        <dbReference type="ARBA" id="ARBA00006814"/>
    </source>
</evidence>
<dbReference type="GO" id="GO:0004190">
    <property type="term" value="F:aspartic-type endopeptidase activity"/>
    <property type="evidence" value="ECO:0007669"/>
    <property type="project" value="UniProtKB-KW"/>
</dbReference>
<protein>
    <submittedName>
        <fullName evidence="6">Hydrogenase maturation protease</fullName>
    </submittedName>
</protein>
<evidence type="ECO:0000256" key="4">
    <source>
        <dbReference type="ARBA" id="ARBA00022801"/>
    </source>
</evidence>
<proteinExistence type="inferred from homology"/>
<evidence type="ECO:0000256" key="5">
    <source>
        <dbReference type="SAM" id="MobiDB-lite"/>
    </source>
</evidence>
<dbReference type="PANTHER" id="PTHR30302">
    <property type="entry name" value="HYDROGENASE 1 MATURATION PROTEASE"/>
    <property type="match status" value="1"/>
</dbReference>
<dbReference type="InterPro" id="IPR000671">
    <property type="entry name" value="Peptidase_A31"/>
</dbReference>
<evidence type="ECO:0000313" key="6">
    <source>
        <dbReference type="EMBL" id="TQM67741.1"/>
    </source>
</evidence>
<evidence type="ECO:0000313" key="7">
    <source>
        <dbReference type="Proteomes" id="UP000316706"/>
    </source>
</evidence>
<dbReference type="AlphaFoldDB" id="A0A543IB31"/>
<evidence type="ECO:0000256" key="3">
    <source>
        <dbReference type="ARBA" id="ARBA00022750"/>
    </source>
</evidence>
<feature type="compositionally biased region" description="Basic and acidic residues" evidence="5">
    <location>
        <begin position="163"/>
        <end position="191"/>
    </location>
</feature>
<dbReference type="Gene3D" id="3.40.50.1450">
    <property type="entry name" value="HybD-like"/>
    <property type="match status" value="1"/>
</dbReference>
<dbReference type="NCBIfam" id="TIGR00072">
    <property type="entry name" value="hydrog_prot"/>
    <property type="match status" value="1"/>
</dbReference>
<reference evidence="6 7" key="1">
    <citation type="submission" date="2019-06" db="EMBL/GenBank/DDBJ databases">
        <title>Sequencing the genomes of 1000 actinobacteria strains.</title>
        <authorList>
            <person name="Klenk H.-P."/>
        </authorList>
    </citation>
    <scope>NUCLEOTIDE SEQUENCE [LARGE SCALE GENOMIC DNA]</scope>
    <source>
        <strain evidence="6 7">DSM 45043</strain>
    </source>
</reference>
<dbReference type="SUPFAM" id="SSF53163">
    <property type="entry name" value="HybD-like"/>
    <property type="match status" value="1"/>
</dbReference>